<evidence type="ECO:0000256" key="1">
    <source>
        <dbReference type="SAM" id="MobiDB-lite"/>
    </source>
</evidence>
<protein>
    <submittedName>
        <fullName evidence="2">Uncharacterized protein</fullName>
    </submittedName>
</protein>
<keyword evidence="3" id="KW-1185">Reference proteome</keyword>
<dbReference type="EMBL" id="OY882863">
    <property type="protein sequence ID" value="CAK6446711.1"/>
    <property type="molecule type" value="Genomic_DNA"/>
</dbReference>
<evidence type="ECO:0000313" key="2">
    <source>
        <dbReference type="EMBL" id="CAK6446711.1"/>
    </source>
</evidence>
<organism evidence="2 3">
    <name type="scientific">Pipistrellus nathusii</name>
    <name type="common">Nathusius' pipistrelle</name>
    <dbReference type="NCBI Taxonomy" id="59473"/>
    <lineage>
        <taxon>Eukaryota</taxon>
        <taxon>Metazoa</taxon>
        <taxon>Chordata</taxon>
        <taxon>Craniata</taxon>
        <taxon>Vertebrata</taxon>
        <taxon>Euteleostomi</taxon>
        <taxon>Mammalia</taxon>
        <taxon>Eutheria</taxon>
        <taxon>Laurasiatheria</taxon>
        <taxon>Chiroptera</taxon>
        <taxon>Yangochiroptera</taxon>
        <taxon>Vespertilionidae</taxon>
        <taxon>Pipistrellus</taxon>
    </lineage>
</organism>
<dbReference type="Proteomes" id="UP001314169">
    <property type="component" value="Chromosome 6"/>
</dbReference>
<reference evidence="2" key="1">
    <citation type="submission" date="2023-12" db="EMBL/GenBank/DDBJ databases">
        <authorList>
            <person name="Brown T."/>
        </authorList>
    </citation>
    <scope>NUCLEOTIDE SEQUENCE</scope>
</reference>
<evidence type="ECO:0000313" key="3">
    <source>
        <dbReference type="Proteomes" id="UP001314169"/>
    </source>
</evidence>
<proteinExistence type="predicted"/>
<sequence>MSDRKATFKVTTHRRVALLAPNVAPRVCKTVKANSCLVSLLVSLNSEERFSGLSCWKHFGFSLVYNTPPSLPTPAAATVSKLHSAPGSTAEGPREAALSR</sequence>
<accession>A0ABP0ACY3</accession>
<gene>
    <name evidence="2" type="ORF">MPIPNATIZW_LOCUS15017</name>
</gene>
<feature type="region of interest" description="Disordered" evidence="1">
    <location>
        <begin position="76"/>
        <end position="100"/>
    </location>
</feature>
<name>A0ABP0ACY3_PIPNA</name>